<reference evidence="3 4" key="1">
    <citation type="submission" date="2021-07" db="EMBL/GenBank/DDBJ databases">
        <title>Actinomadura sp. PM05-2 isolated from lichen.</title>
        <authorList>
            <person name="Somphong A."/>
            <person name="Phongsopitanun W."/>
            <person name="Tanasupawat S."/>
            <person name="Peongsungnone V."/>
        </authorList>
    </citation>
    <scope>NUCLEOTIDE SEQUENCE [LARGE SCALE GENOMIC DNA]</scope>
    <source>
        <strain evidence="3 4">PM05-2</strain>
    </source>
</reference>
<comment type="caution">
    <text evidence="3">The sequence shown here is derived from an EMBL/GenBank/DDBJ whole genome shotgun (WGS) entry which is preliminary data.</text>
</comment>
<keyword evidence="1" id="KW-0472">Membrane</keyword>
<gene>
    <name evidence="3" type="ORF">K1Y72_18450</name>
</gene>
<dbReference type="SUPFAM" id="SSF51230">
    <property type="entry name" value="Single hybrid motif"/>
    <property type="match status" value="1"/>
</dbReference>
<evidence type="ECO:0000256" key="1">
    <source>
        <dbReference type="SAM" id="Phobius"/>
    </source>
</evidence>
<feature type="domain" description="Lipoyl-binding" evidence="2">
    <location>
        <begin position="24"/>
        <end position="76"/>
    </location>
</feature>
<keyword evidence="1" id="KW-0812">Transmembrane</keyword>
<proteinExistence type="predicted"/>
<evidence type="ECO:0000313" key="4">
    <source>
        <dbReference type="Proteomes" id="UP000774570"/>
    </source>
</evidence>
<dbReference type="RefSeq" id="WP_220167603.1">
    <property type="nucleotide sequence ID" value="NZ_JAIBOA010000011.1"/>
</dbReference>
<feature type="transmembrane region" description="Helical" evidence="1">
    <location>
        <begin position="143"/>
        <end position="162"/>
    </location>
</feature>
<sequence length="191" mass="20531">MTEGGTDVDAMVAPWRRARGGGVVVTAPDFGTGEPGTVRRWLASPGEPVDAGEPLLVVSDGLREIVLTAPAAGVLRGPVRPGRLRDAGVDLCSIQNEWRPRVARVPRHERYIRHERRVRPADPVAPPEAAPRRSTASVVRERVLVGLVVSWLVSPLTITLAHRLGPDWLAAAVAVGTLMTIPLLLLWPPDG</sequence>
<organism evidence="3 4">
    <name type="scientific">Actinomadura parmotrematis</name>
    <dbReference type="NCBI Taxonomy" id="2864039"/>
    <lineage>
        <taxon>Bacteria</taxon>
        <taxon>Bacillati</taxon>
        <taxon>Actinomycetota</taxon>
        <taxon>Actinomycetes</taxon>
        <taxon>Streptosporangiales</taxon>
        <taxon>Thermomonosporaceae</taxon>
        <taxon>Actinomadura</taxon>
    </lineage>
</organism>
<keyword evidence="4" id="KW-1185">Reference proteome</keyword>
<dbReference type="Pfam" id="PF00364">
    <property type="entry name" value="Biotin_lipoyl"/>
    <property type="match status" value="1"/>
</dbReference>
<evidence type="ECO:0000313" key="3">
    <source>
        <dbReference type="EMBL" id="MBW8484370.1"/>
    </source>
</evidence>
<dbReference type="EMBL" id="JAIBOA010000011">
    <property type="protein sequence ID" value="MBW8484370.1"/>
    <property type="molecule type" value="Genomic_DNA"/>
</dbReference>
<dbReference type="InterPro" id="IPR000089">
    <property type="entry name" value="Biotin_lipoyl"/>
</dbReference>
<protein>
    <recommendedName>
        <fullName evidence="2">Lipoyl-binding domain-containing protein</fullName>
    </recommendedName>
</protein>
<feature type="transmembrane region" description="Helical" evidence="1">
    <location>
        <begin position="168"/>
        <end position="187"/>
    </location>
</feature>
<evidence type="ECO:0000259" key="2">
    <source>
        <dbReference type="Pfam" id="PF00364"/>
    </source>
</evidence>
<keyword evidence="1" id="KW-1133">Transmembrane helix</keyword>
<dbReference type="Proteomes" id="UP000774570">
    <property type="component" value="Unassembled WGS sequence"/>
</dbReference>
<dbReference type="InterPro" id="IPR011053">
    <property type="entry name" value="Single_hybrid_motif"/>
</dbReference>
<name>A0ABS7FVB8_9ACTN</name>
<accession>A0ABS7FVB8</accession>
<dbReference type="Gene3D" id="2.40.50.100">
    <property type="match status" value="1"/>
</dbReference>